<comment type="catalytic activity">
    <reaction evidence="1">
        <text>ATP + protein L-histidine = ADP + protein N-phospho-L-histidine.</text>
        <dbReference type="EC" id="2.7.13.3"/>
    </reaction>
</comment>
<keyword evidence="4" id="KW-0808">Transferase</keyword>
<dbReference type="Gene3D" id="1.10.287.130">
    <property type="match status" value="1"/>
</dbReference>
<evidence type="ECO:0000259" key="6">
    <source>
        <dbReference type="PROSITE" id="PS50109"/>
    </source>
</evidence>
<name>A0A0N7HX30_9BACT</name>
<dbReference type="Gene3D" id="3.30.450.20">
    <property type="entry name" value="PAS domain"/>
    <property type="match status" value="1"/>
</dbReference>
<dbReference type="PROSITE" id="PS50112">
    <property type="entry name" value="PAS"/>
    <property type="match status" value="1"/>
</dbReference>
<keyword evidence="5" id="KW-0418">Kinase</keyword>
<dbReference type="InterPro" id="IPR013655">
    <property type="entry name" value="PAS_fold_3"/>
</dbReference>
<dbReference type="SUPFAM" id="SSF55874">
    <property type="entry name" value="ATPase domain of HSP90 chaperone/DNA topoisomerase II/histidine kinase"/>
    <property type="match status" value="1"/>
</dbReference>
<dbReference type="InterPro" id="IPR000014">
    <property type="entry name" value="PAS"/>
</dbReference>
<dbReference type="CDD" id="cd00082">
    <property type="entry name" value="HisKA"/>
    <property type="match status" value="1"/>
</dbReference>
<dbReference type="NCBIfam" id="TIGR00229">
    <property type="entry name" value="sensory_box"/>
    <property type="match status" value="1"/>
</dbReference>
<dbReference type="AlphaFoldDB" id="A0A0N7HX30"/>
<dbReference type="RefSeq" id="WP_062545527.1">
    <property type="nucleotide sequence ID" value="NZ_CP012643.1"/>
</dbReference>
<dbReference type="KEGG" id="rti:DC20_20325"/>
<sequence>MQLLEEFQTRKSLNKAVWEKMADVTLDLFCTLDINGFYTHVNAASLGMTGFETWELEGRHFTELLHPEDRLDTEQDLRAIFNGFKRRDLQNRLICKDGSEVRILWSVVWSEEEGVMFCVGRDITGLVVSSLQQDEIEKEYRNEPDQNLIKGYASACFQHDLSPVLEKPSKTTQEIELSELAKDLHRKNSDLQQFTYIVSHNLRTPVANAIGLANLLAGADRTSATFDKSLSFLRLSLYRMDTVLRDMNTILSVRDRRGNIEREQVNFKEVILQAMSALEGQLREAGATINLDITDGLEVKVNKAYLYSIVSNLLSNSIKYRADGRRLEINIKCRKKPAGGVDATFSDNGSGFDLQKNRENVFRLYKRFHTQTEGRGMGLFLIKSHLDSMGGSIEVSSQEGRGTSFLINLPTN</sequence>
<dbReference type="Gene3D" id="3.30.565.10">
    <property type="entry name" value="Histidine kinase-like ATPase, C-terminal domain"/>
    <property type="match status" value="1"/>
</dbReference>
<dbReference type="GO" id="GO:0000155">
    <property type="term" value="F:phosphorelay sensor kinase activity"/>
    <property type="evidence" value="ECO:0007669"/>
    <property type="project" value="InterPro"/>
</dbReference>
<dbReference type="EMBL" id="CP012643">
    <property type="protein sequence ID" value="ALJ00905.1"/>
    <property type="molecule type" value="Genomic_DNA"/>
</dbReference>
<dbReference type="InterPro" id="IPR036097">
    <property type="entry name" value="HisK_dim/P_sf"/>
</dbReference>
<gene>
    <name evidence="8" type="ORF">DC20_20325</name>
</gene>
<reference evidence="8 9" key="1">
    <citation type="submission" date="2015-08" db="EMBL/GenBank/DDBJ databases">
        <title>Complete genome sequence of Rufibacter tibetensis strain 1351t, a radiation-resistant bacterium from tibet plateau.</title>
        <authorList>
            <person name="Dai J."/>
        </authorList>
    </citation>
    <scope>NUCLEOTIDE SEQUENCE [LARGE SCALE GENOMIC DNA]</scope>
    <source>
        <strain evidence="8 9">1351</strain>
    </source>
</reference>
<evidence type="ECO:0000259" key="7">
    <source>
        <dbReference type="PROSITE" id="PS50112"/>
    </source>
</evidence>
<dbReference type="PANTHER" id="PTHR43304">
    <property type="entry name" value="PHYTOCHROME-LIKE PROTEIN CPH1"/>
    <property type="match status" value="1"/>
</dbReference>
<dbReference type="InterPro" id="IPR035965">
    <property type="entry name" value="PAS-like_dom_sf"/>
</dbReference>
<proteinExistence type="predicted"/>
<dbReference type="PANTHER" id="PTHR43304:SF1">
    <property type="entry name" value="PAC DOMAIN-CONTAINING PROTEIN"/>
    <property type="match status" value="1"/>
</dbReference>
<organism evidence="8 9">
    <name type="scientific">Rufibacter tibetensis</name>
    <dbReference type="NCBI Taxonomy" id="512763"/>
    <lineage>
        <taxon>Bacteria</taxon>
        <taxon>Pseudomonadati</taxon>
        <taxon>Bacteroidota</taxon>
        <taxon>Cytophagia</taxon>
        <taxon>Cytophagales</taxon>
        <taxon>Hymenobacteraceae</taxon>
        <taxon>Rufibacter</taxon>
    </lineage>
</organism>
<dbReference type="InterPro" id="IPR004358">
    <property type="entry name" value="Sig_transdc_His_kin-like_C"/>
</dbReference>
<evidence type="ECO:0000313" key="9">
    <source>
        <dbReference type="Proteomes" id="UP000061382"/>
    </source>
</evidence>
<keyword evidence="3" id="KW-0597">Phosphoprotein</keyword>
<dbReference type="PRINTS" id="PR00344">
    <property type="entry name" value="BCTRLSENSOR"/>
</dbReference>
<protein>
    <recommendedName>
        <fullName evidence="2">histidine kinase</fullName>
        <ecNumber evidence="2">2.7.13.3</ecNumber>
    </recommendedName>
</protein>
<dbReference type="InterPro" id="IPR003661">
    <property type="entry name" value="HisK_dim/P_dom"/>
</dbReference>
<dbReference type="OrthoDB" id="9766459at2"/>
<evidence type="ECO:0000256" key="4">
    <source>
        <dbReference type="ARBA" id="ARBA00022679"/>
    </source>
</evidence>
<keyword evidence="9" id="KW-1185">Reference proteome</keyword>
<dbReference type="InterPro" id="IPR036890">
    <property type="entry name" value="HATPase_C_sf"/>
</dbReference>
<evidence type="ECO:0000256" key="5">
    <source>
        <dbReference type="ARBA" id="ARBA00022777"/>
    </source>
</evidence>
<evidence type="ECO:0000256" key="3">
    <source>
        <dbReference type="ARBA" id="ARBA00022553"/>
    </source>
</evidence>
<dbReference type="InterPro" id="IPR052162">
    <property type="entry name" value="Sensor_kinase/Photoreceptor"/>
</dbReference>
<dbReference type="InterPro" id="IPR005467">
    <property type="entry name" value="His_kinase_dom"/>
</dbReference>
<dbReference type="Pfam" id="PF08447">
    <property type="entry name" value="PAS_3"/>
    <property type="match status" value="1"/>
</dbReference>
<evidence type="ECO:0000313" key="8">
    <source>
        <dbReference type="EMBL" id="ALJ00905.1"/>
    </source>
</evidence>
<dbReference type="Proteomes" id="UP000061382">
    <property type="component" value="Chromosome"/>
</dbReference>
<dbReference type="SMART" id="SM00388">
    <property type="entry name" value="HisKA"/>
    <property type="match status" value="1"/>
</dbReference>
<dbReference type="Pfam" id="PF02518">
    <property type="entry name" value="HATPase_c"/>
    <property type="match status" value="1"/>
</dbReference>
<dbReference type="CDD" id="cd00130">
    <property type="entry name" value="PAS"/>
    <property type="match status" value="1"/>
</dbReference>
<accession>A0A0N7HX30</accession>
<dbReference type="SMART" id="SM00091">
    <property type="entry name" value="PAS"/>
    <property type="match status" value="1"/>
</dbReference>
<dbReference type="SUPFAM" id="SSF47384">
    <property type="entry name" value="Homodimeric domain of signal transducing histidine kinase"/>
    <property type="match status" value="1"/>
</dbReference>
<dbReference type="STRING" id="512763.DC20_20325"/>
<feature type="domain" description="PAS" evidence="7">
    <location>
        <begin position="32"/>
        <end position="84"/>
    </location>
</feature>
<dbReference type="PATRIC" id="fig|512763.3.peg.4460"/>
<evidence type="ECO:0000256" key="2">
    <source>
        <dbReference type="ARBA" id="ARBA00012438"/>
    </source>
</evidence>
<dbReference type="PROSITE" id="PS50109">
    <property type="entry name" value="HIS_KIN"/>
    <property type="match status" value="1"/>
</dbReference>
<evidence type="ECO:0000256" key="1">
    <source>
        <dbReference type="ARBA" id="ARBA00000085"/>
    </source>
</evidence>
<feature type="domain" description="Histidine kinase" evidence="6">
    <location>
        <begin position="197"/>
        <end position="412"/>
    </location>
</feature>
<dbReference type="SMART" id="SM00387">
    <property type="entry name" value="HATPase_c"/>
    <property type="match status" value="1"/>
</dbReference>
<dbReference type="SUPFAM" id="SSF55785">
    <property type="entry name" value="PYP-like sensor domain (PAS domain)"/>
    <property type="match status" value="1"/>
</dbReference>
<dbReference type="InterPro" id="IPR003594">
    <property type="entry name" value="HATPase_dom"/>
</dbReference>
<dbReference type="EC" id="2.7.13.3" evidence="2"/>